<dbReference type="SUPFAM" id="SSF53271">
    <property type="entry name" value="PRTase-like"/>
    <property type="match status" value="1"/>
</dbReference>
<dbReference type="InterPro" id="IPR034332">
    <property type="entry name" value="Upp_B"/>
</dbReference>
<dbReference type="GO" id="GO:0005525">
    <property type="term" value="F:GTP binding"/>
    <property type="evidence" value="ECO:0007669"/>
    <property type="project" value="UniProtKB-KW"/>
</dbReference>
<evidence type="ECO:0000256" key="15">
    <source>
        <dbReference type="HAMAP-Rule" id="MF_01218"/>
    </source>
</evidence>
<dbReference type="AlphaFoldDB" id="A0A2K4Y6P7"/>
<organism evidence="18 19">
    <name type="scientific">Mycobacterium ahvazicum</name>
    <dbReference type="NCBI Taxonomy" id="1964395"/>
    <lineage>
        <taxon>Bacteria</taxon>
        <taxon>Bacillati</taxon>
        <taxon>Actinomycetota</taxon>
        <taxon>Actinomycetes</taxon>
        <taxon>Mycobacteriales</taxon>
        <taxon>Mycobacteriaceae</taxon>
        <taxon>Mycobacterium</taxon>
        <taxon>Mycobacterium simiae complex</taxon>
    </lineage>
</organism>
<keyword evidence="7 15" id="KW-0547">Nucleotide-binding</keyword>
<evidence type="ECO:0000256" key="6">
    <source>
        <dbReference type="ARBA" id="ARBA00022679"/>
    </source>
</evidence>
<feature type="binding site" evidence="15">
    <location>
        <position position="200"/>
    </location>
    <ligand>
        <name>5-phospho-alpha-D-ribose 1-diphosphate</name>
        <dbReference type="ChEBI" id="CHEBI:58017"/>
    </ligand>
</feature>
<feature type="binding site" evidence="15">
    <location>
        <position position="194"/>
    </location>
    <ligand>
        <name>uracil</name>
        <dbReference type="ChEBI" id="CHEBI:17568"/>
    </ligand>
</feature>
<feature type="binding site" evidence="15">
    <location>
        <position position="104"/>
    </location>
    <ligand>
        <name>5-phospho-alpha-D-ribose 1-diphosphate</name>
        <dbReference type="ChEBI" id="CHEBI:58017"/>
    </ligand>
</feature>
<dbReference type="GO" id="GO:0004845">
    <property type="term" value="F:uracil phosphoribosyltransferase activity"/>
    <property type="evidence" value="ECO:0007669"/>
    <property type="project" value="UniProtKB-UniRule"/>
</dbReference>
<feature type="domain" description="Phosphoribosyltransferase" evidence="17">
    <location>
        <begin position="7"/>
        <end position="207"/>
    </location>
</feature>
<gene>
    <name evidence="15" type="primary">upp</name>
    <name evidence="18" type="ORF">MAAFP003_1127</name>
</gene>
<comment type="catalytic activity">
    <reaction evidence="11 15">
        <text>UMP + diphosphate = 5-phospho-alpha-D-ribose 1-diphosphate + uracil</text>
        <dbReference type="Rhea" id="RHEA:13017"/>
        <dbReference type="ChEBI" id="CHEBI:17568"/>
        <dbReference type="ChEBI" id="CHEBI:33019"/>
        <dbReference type="ChEBI" id="CHEBI:57865"/>
        <dbReference type="ChEBI" id="CHEBI:58017"/>
        <dbReference type="EC" id="2.4.2.9"/>
    </reaction>
</comment>
<keyword evidence="8 15" id="KW-0460">Magnesium</keyword>
<evidence type="ECO:0000256" key="2">
    <source>
        <dbReference type="ARBA" id="ARBA00009516"/>
    </source>
</evidence>
<dbReference type="InterPro" id="IPR000836">
    <property type="entry name" value="PRTase_dom"/>
</dbReference>
<evidence type="ECO:0000256" key="5">
    <source>
        <dbReference type="ARBA" id="ARBA00022676"/>
    </source>
</evidence>
<feature type="binding site" evidence="15">
    <location>
        <begin position="131"/>
        <end position="139"/>
    </location>
    <ligand>
        <name>5-phospho-alpha-D-ribose 1-diphosphate</name>
        <dbReference type="ChEBI" id="CHEBI:58017"/>
    </ligand>
</feature>
<dbReference type="EC" id="2.4.2.9" evidence="3 15"/>
<keyword evidence="4 15" id="KW-0021">Allosteric enzyme</keyword>
<proteinExistence type="inferred from homology"/>
<keyword evidence="9 15" id="KW-0342">GTP-binding</keyword>
<dbReference type="InterPro" id="IPR029057">
    <property type="entry name" value="PRTase-like"/>
</dbReference>
<evidence type="ECO:0000256" key="3">
    <source>
        <dbReference type="ARBA" id="ARBA00011894"/>
    </source>
</evidence>
<keyword evidence="19" id="KW-1185">Reference proteome</keyword>
<dbReference type="CDD" id="cd06223">
    <property type="entry name" value="PRTases_typeI"/>
    <property type="match status" value="1"/>
</dbReference>
<dbReference type="HAMAP" id="MF_01218_B">
    <property type="entry name" value="Upp_B"/>
    <property type="match status" value="1"/>
</dbReference>
<dbReference type="FunFam" id="3.40.50.2020:FF:000003">
    <property type="entry name" value="Uracil phosphoribosyltransferase"/>
    <property type="match status" value="1"/>
</dbReference>
<reference evidence="18" key="1">
    <citation type="submission" date="2018-01" db="EMBL/GenBank/DDBJ databases">
        <authorList>
            <consortium name="Urmite Genomes"/>
        </authorList>
    </citation>
    <scope>NUCLEOTIDE SEQUENCE [LARGE SCALE GENOMIC DNA]</scope>
    <source>
        <strain evidence="18">AFP003</strain>
    </source>
</reference>
<dbReference type="UniPathway" id="UPA00574">
    <property type="reaction ID" value="UER00636"/>
</dbReference>
<evidence type="ECO:0000256" key="12">
    <source>
        <dbReference type="ARBA" id="ARBA00056901"/>
    </source>
</evidence>
<evidence type="ECO:0000256" key="14">
    <source>
        <dbReference type="ARBA" id="ARBA00079807"/>
    </source>
</evidence>
<keyword evidence="6 15" id="KW-0808">Transferase</keyword>
<dbReference type="NCBIfam" id="NF001097">
    <property type="entry name" value="PRK00129.1"/>
    <property type="match status" value="1"/>
</dbReference>
<comment type="activity regulation">
    <text evidence="15">Allosterically activated by GTP.</text>
</comment>
<evidence type="ECO:0000256" key="13">
    <source>
        <dbReference type="ARBA" id="ARBA00072146"/>
    </source>
</evidence>
<evidence type="ECO:0000259" key="17">
    <source>
        <dbReference type="Pfam" id="PF14681"/>
    </source>
</evidence>
<accession>A0A2K4Y6P7</accession>
<dbReference type="InterPro" id="IPR050054">
    <property type="entry name" value="UPRTase/APRTase"/>
</dbReference>
<dbReference type="GO" id="GO:0006223">
    <property type="term" value="P:uracil salvage"/>
    <property type="evidence" value="ECO:0007669"/>
    <property type="project" value="InterPro"/>
</dbReference>
<evidence type="ECO:0000256" key="7">
    <source>
        <dbReference type="ARBA" id="ARBA00022741"/>
    </source>
</evidence>
<comment type="cofactor">
    <cofactor evidence="15">
        <name>Mg(2+)</name>
        <dbReference type="ChEBI" id="CHEBI:18420"/>
    </cofactor>
    <text evidence="15">Binds 1 Mg(2+) ion per subunit. The magnesium is bound as Mg-PRPP.</text>
</comment>
<comment type="function">
    <text evidence="12 15">Catalyzes the conversion of uracil and 5-phospho-alpha-D-ribose 1-diphosphate (PRPP) to UMP and diphosphate.</text>
</comment>
<evidence type="ECO:0000256" key="10">
    <source>
        <dbReference type="ARBA" id="ARBA00031082"/>
    </source>
</evidence>
<dbReference type="PANTHER" id="PTHR32315:SF4">
    <property type="entry name" value="URACIL PHOSPHORIBOSYLTRANSFERASE, CHLOROPLASTIC"/>
    <property type="match status" value="1"/>
</dbReference>
<evidence type="ECO:0000256" key="1">
    <source>
        <dbReference type="ARBA" id="ARBA00005180"/>
    </source>
</evidence>
<evidence type="ECO:0000256" key="4">
    <source>
        <dbReference type="ARBA" id="ARBA00022533"/>
    </source>
</evidence>
<name>A0A2K4Y6P7_9MYCO</name>
<dbReference type="Proteomes" id="UP000236318">
    <property type="component" value="Unassembled WGS sequence"/>
</dbReference>
<comment type="caution">
    <text evidence="18">The sequence shown here is derived from an EMBL/GenBank/DDBJ whole genome shotgun (WGS) entry which is preliminary data.</text>
</comment>
<feature type="binding site" evidence="15">
    <location>
        <position position="79"/>
    </location>
    <ligand>
        <name>5-phospho-alpha-D-ribose 1-diphosphate</name>
        <dbReference type="ChEBI" id="CHEBI:58017"/>
    </ligand>
</feature>
<dbReference type="InterPro" id="IPR005765">
    <property type="entry name" value="UPRT"/>
</dbReference>
<evidence type="ECO:0000313" key="18">
    <source>
        <dbReference type="EMBL" id="SOX52461.1"/>
    </source>
</evidence>
<dbReference type="NCBIfam" id="TIGR01091">
    <property type="entry name" value="upp"/>
    <property type="match status" value="1"/>
</dbReference>
<dbReference type="Pfam" id="PF14681">
    <property type="entry name" value="UPRTase"/>
    <property type="match status" value="1"/>
</dbReference>
<feature type="compositionally biased region" description="Basic residues" evidence="16">
    <location>
        <begin position="223"/>
        <end position="240"/>
    </location>
</feature>
<evidence type="ECO:0000313" key="19">
    <source>
        <dbReference type="Proteomes" id="UP000236318"/>
    </source>
</evidence>
<evidence type="ECO:0000256" key="16">
    <source>
        <dbReference type="SAM" id="MobiDB-lite"/>
    </source>
</evidence>
<dbReference type="GO" id="GO:0044206">
    <property type="term" value="P:UMP salvage"/>
    <property type="evidence" value="ECO:0007669"/>
    <property type="project" value="UniProtKB-UniRule"/>
</dbReference>
<comment type="pathway">
    <text evidence="1 15">Pyrimidine metabolism; UMP biosynthesis via salvage pathway; UMP from uracil: step 1/1.</text>
</comment>
<evidence type="ECO:0000256" key="11">
    <source>
        <dbReference type="ARBA" id="ARBA00052919"/>
    </source>
</evidence>
<dbReference type="GO" id="GO:0000287">
    <property type="term" value="F:magnesium ion binding"/>
    <property type="evidence" value="ECO:0007669"/>
    <property type="project" value="UniProtKB-UniRule"/>
</dbReference>
<dbReference type="PANTHER" id="PTHR32315">
    <property type="entry name" value="ADENINE PHOSPHORIBOSYLTRANSFERASE"/>
    <property type="match status" value="1"/>
</dbReference>
<dbReference type="GO" id="GO:0005737">
    <property type="term" value="C:cytoplasm"/>
    <property type="evidence" value="ECO:0007669"/>
    <property type="project" value="UniProtKB-ARBA"/>
</dbReference>
<feature type="region of interest" description="Disordered" evidence="16">
    <location>
        <begin position="206"/>
        <end position="246"/>
    </location>
</feature>
<sequence>MRMEVRVIDHPLAATRLTVLRDERTDAAGFRAALRELTLMLVYEATRDAATAPIRIRTPLAETFGKRLAKPPLLVPVLRAGLGMVSEAHALVPDAQVGFVGVARDEDTHLPYPYMESLPEKLKHRPVIVLDPMLATGGSMTYAIELLQRRGATDISVLCVVAAPEGLAAVEEIAPNARVFTAAVDKGLNKSAYIVPGLGDAGDRQFGPRIFTSVPPKQPTQRAARRRKSEKKLIRRKRRSQSPSST</sequence>
<evidence type="ECO:0000256" key="8">
    <source>
        <dbReference type="ARBA" id="ARBA00022842"/>
    </source>
</evidence>
<evidence type="ECO:0000256" key="9">
    <source>
        <dbReference type="ARBA" id="ARBA00023134"/>
    </source>
</evidence>
<keyword evidence="5 15" id="KW-0328">Glycosyltransferase</keyword>
<dbReference type="EMBL" id="FXEG02000002">
    <property type="protein sequence ID" value="SOX52461.1"/>
    <property type="molecule type" value="Genomic_DNA"/>
</dbReference>
<comment type="similarity">
    <text evidence="2 15">Belongs to the UPRTase family.</text>
</comment>
<dbReference type="Gene3D" id="3.40.50.2020">
    <property type="match status" value="1"/>
</dbReference>
<protein>
    <recommendedName>
        <fullName evidence="13 15">Uracil phosphoribosyltransferase</fullName>
        <ecNumber evidence="3 15">2.4.2.9</ecNumber>
    </recommendedName>
    <alternativeName>
        <fullName evidence="10 15">UMP pyrophosphorylase</fullName>
    </alternativeName>
    <alternativeName>
        <fullName evidence="14 15">UPRTase</fullName>
    </alternativeName>
</protein>
<feature type="binding site" evidence="15">
    <location>
        <begin position="199"/>
        <end position="201"/>
    </location>
    <ligand>
        <name>uracil</name>
        <dbReference type="ChEBI" id="CHEBI:17568"/>
    </ligand>
</feature>